<dbReference type="OrthoDB" id="1939479at2759"/>
<dbReference type="EMBL" id="ANJA01001899">
    <property type="protein sequence ID" value="ETO73455.1"/>
    <property type="molecule type" value="Genomic_DNA"/>
</dbReference>
<proteinExistence type="predicted"/>
<dbReference type="SUPFAM" id="SSF54001">
    <property type="entry name" value="Cysteine proteinases"/>
    <property type="match status" value="1"/>
</dbReference>
<dbReference type="Proteomes" id="UP000028582">
    <property type="component" value="Unassembled WGS sequence"/>
</dbReference>
<name>A0A081A3J4_PHYNI</name>
<dbReference type="InterPro" id="IPR038765">
    <property type="entry name" value="Papain-like_cys_pep_sf"/>
</dbReference>
<comment type="caution">
    <text evidence="1">The sequence shown here is derived from an EMBL/GenBank/DDBJ whole genome shotgun (WGS) entry which is preliminary data.</text>
</comment>
<dbReference type="AlphaFoldDB" id="A0A081A3J4"/>
<organism evidence="1 2">
    <name type="scientific">Phytophthora nicotianae P1976</name>
    <dbReference type="NCBI Taxonomy" id="1317066"/>
    <lineage>
        <taxon>Eukaryota</taxon>
        <taxon>Sar</taxon>
        <taxon>Stramenopiles</taxon>
        <taxon>Oomycota</taxon>
        <taxon>Peronosporomycetes</taxon>
        <taxon>Peronosporales</taxon>
        <taxon>Peronosporaceae</taxon>
        <taxon>Phytophthora</taxon>
    </lineage>
</organism>
<sequence length="203" mass="23143">MEVNIYRAPYTKTQSPEEIRYCLPKALCYECIAGIKLYRQSFAGDRKSGRIGVCIKKMGAFAEKDLMAMRDWHDEFPKSSALKDLAEWIRVSRFPPQKMETVDIERTIDTKFGAVGVPDLAYFRRSEWLDDSCLKLVLSHLMDQDRDDQGQSRIGGVNPLCATLHDEAMKLQTIETSPFDSSNRLVLIPVFLDGHWAGAVLDY</sequence>
<protein>
    <recommendedName>
        <fullName evidence="3">Ubiquitin-like protease family profile domain-containing protein</fullName>
    </recommendedName>
</protein>
<evidence type="ECO:0000313" key="1">
    <source>
        <dbReference type="EMBL" id="ETO73455.1"/>
    </source>
</evidence>
<gene>
    <name evidence="1" type="ORF">F444_10598</name>
</gene>
<evidence type="ECO:0008006" key="3">
    <source>
        <dbReference type="Google" id="ProtNLM"/>
    </source>
</evidence>
<reference evidence="1 2" key="1">
    <citation type="submission" date="2013-11" db="EMBL/GenBank/DDBJ databases">
        <title>The Genome Sequence of Phytophthora parasitica P1976.</title>
        <authorList>
            <consortium name="The Broad Institute Genomics Platform"/>
            <person name="Russ C."/>
            <person name="Tyler B."/>
            <person name="Panabieres F."/>
            <person name="Shan W."/>
            <person name="Tripathy S."/>
            <person name="Grunwald N."/>
            <person name="Machado M."/>
            <person name="Johnson C.S."/>
            <person name="Walker B."/>
            <person name="Young S."/>
            <person name="Zeng Q."/>
            <person name="Gargeya S."/>
            <person name="Fitzgerald M."/>
            <person name="Haas B."/>
            <person name="Abouelleil A."/>
            <person name="Allen A.W."/>
            <person name="Alvarado L."/>
            <person name="Arachchi H.M."/>
            <person name="Berlin A.M."/>
            <person name="Chapman S.B."/>
            <person name="Gainer-Dewar J."/>
            <person name="Goldberg J."/>
            <person name="Griggs A."/>
            <person name="Gujja S."/>
            <person name="Hansen M."/>
            <person name="Howarth C."/>
            <person name="Imamovic A."/>
            <person name="Ireland A."/>
            <person name="Larimer J."/>
            <person name="McCowan C."/>
            <person name="Murphy C."/>
            <person name="Pearson M."/>
            <person name="Poon T.W."/>
            <person name="Priest M."/>
            <person name="Roberts A."/>
            <person name="Saif S."/>
            <person name="Shea T."/>
            <person name="Sisk P."/>
            <person name="Sykes S."/>
            <person name="Wortman J."/>
            <person name="Nusbaum C."/>
            <person name="Birren B."/>
        </authorList>
    </citation>
    <scope>NUCLEOTIDE SEQUENCE [LARGE SCALE GENOMIC DNA]</scope>
    <source>
        <strain evidence="1 2">P1976</strain>
    </source>
</reference>
<accession>A0A081A3J4</accession>
<evidence type="ECO:0000313" key="2">
    <source>
        <dbReference type="Proteomes" id="UP000028582"/>
    </source>
</evidence>